<comment type="caution">
    <text evidence="1">The sequence shown here is derived from an EMBL/GenBank/DDBJ whole genome shotgun (WGS) entry which is preliminary data.</text>
</comment>
<dbReference type="OrthoDB" id="10324211at2759"/>
<dbReference type="EMBL" id="PDUG01000003">
    <property type="protein sequence ID" value="PIC41593.1"/>
    <property type="molecule type" value="Genomic_DNA"/>
</dbReference>
<dbReference type="Proteomes" id="UP000230233">
    <property type="component" value="Chromosome III"/>
</dbReference>
<evidence type="ECO:0000313" key="2">
    <source>
        <dbReference type="Proteomes" id="UP000230233"/>
    </source>
</evidence>
<dbReference type="AlphaFoldDB" id="A0A2G5UQ64"/>
<evidence type="ECO:0000313" key="1">
    <source>
        <dbReference type="EMBL" id="PIC41593.1"/>
    </source>
</evidence>
<keyword evidence="2" id="KW-1185">Reference proteome</keyword>
<reference evidence="2" key="1">
    <citation type="submission" date="2017-10" db="EMBL/GenBank/DDBJ databases">
        <title>Rapid genome shrinkage in a self-fertile nematode reveals novel sperm competition proteins.</title>
        <authorList>
            <person name="Yin D."/>
            <person name="Schwarz E.M."/>
            <person name="Thomas C.G."/>
            <person name="Felde R.L."/>
            <person name="Korf I.F."/>
            <person name="Cutter A.D."/>
            <person name="Schartner C.M."/>
            <person name="Ralston E.J."/>
            <person name="Meyer B.J."/>
            <person name="Haag E.S."/>
        </authorList>
    </citation>
    <scope>NUCLEOTIDE SEQUENCE [LARGE SCALE GENOMIC DNA]</scope>
    <source>
        <strain evidence="2">JU1422</strain>
    </source>
</reference>
<name>A0A2G5UQ64_9PELO</name>
<organism evidence="1 2">
    <name type="scientific">Caenorhabditis nigoni</name>
    <dbReference type="NCBI Taxonomy" id="1611254"/>
    <lineage>
        <taxon>Eukaryota</taxon>
        <taxon>Metazoa</taxon>
        <taxon>Ecdysozoa</taxon>
        <taxon>Nematoda</taxon>
        <taxon>Chromadorea</taxon>
        <taxon>Rhabditida</taxon>
        <taxon>Rhabditina</taxon>
        <taxon>Rhabditomorpha</taxon>
        <taxon>Rhabditoidea</taxon>
        <taxon>Rhabditidae</taxon>
        <taxon>Peloderinae</taxon>
        <taxon>Caenorhabditis</taxon>
    </lineage>
</organism>
<gene>
    <name evidence="1" type="primary">Cnig_chr_III.g8958</name>
    <name evidence="1" type="ORF">B9Z55_008958</name>
</gene>
<proteinExistence type="predicted"/>
<accession>A0A2G5UQ64</accession>
<protein>
    <submittedName>
        <fullName evidence="1">Uncharacterized protein</fullName>
    </submittedName>
</protein>
<sequence length="574" mass="66416">MLGSGPEHKEILWDFLGKDDMEIMLSNQGEEKAAQTHWSVTIKSRQLTLTPSYLCAPPKHVEKQKKPPFQYYLMDDEDRKHISFFQKFLTKTEWEEQCYGHMGTIGNFVKSVREIMNLDEQVEKRYYIRSVPYENEQRVFADEIYELLPLIPCRGLMNSARAVELQAIWKQRGAHVHTTISLAELNLIFEDFKLDKTKVTIVQDPAYTIGENLMFTWGHNLRIHDLNREPIIAVPQAILFLAQNVICGVNWKKTGKVEEKQMILDELRKVMALGKTSYVEYRYMLSVSIGLRQKLAHLYPGPKEDVIFVKQHVMREVDMPEFQRQFKKYQIPGFYENRESLTIYAVRVLLPLAWIQSFWEEERNVFPELSRFILDVILIYVPDNLKMQYRRNVGLMLGGAFEKRPLEELKKSHSPTSQNSINVEAEVAEILANFALNAEKNGASGNAENGESQQNGEKRICQSCSDIRHLYTSTRNEFVNLGEKIRVIEPIEDGAKELAQSIKDFDREIERLIQLERAGRRSLVRKLVLDLLKNPIETDPLQTFCKMSKALSVSQPSIVIELRSLGGVKNLVDS</sequence>
<dbReference type="STRING" id="1611254.A0A2G5UQ64"/>